<evidence type="ECO:0000256" key="2">
    <source>
        <dbReference type="ARBA" id="ARBA00022649"/>
    </source>
</evidence>
<evidence type="ECO:0000313" key="4">
    <source>
        <dbReference type="Proteomes" id="UP000219669"/>
    </source>
</evidence>
<dbReference type="EMBL" id="OCNF01000005">
    <property type="protein sequence ID" value="SOD67191.1"/>
    <property type="molecule type" value="Genomic_DNA"/>
</dbReference>
<organism evidence="3 4">
    <name type="scientific">Alysiella filiformis DSM 16848</name>
    <dbReference type="NCBI Taxonomy" id="1120981"/>
    <lineage>
        <taxon>Bacteria</taxon>
        <taxon>Pseudomonadati</taxon>
        <taxon>Pseudomonadota</taxon>
        <taxon>Betaproteobacteria</taxon>
        <taxon>Neisseriales</taxon>
        <taxon>Neisseriaceae</taxon>
        <taxon>Alysiella</taxon>
    </lineage>
</organism>
<accession>A0A286E8H6</accession>
<name>A0A286E8H6_9NEIS</name>
<dbReference type="Pfam" id="PF05016">
    <property type="entry name" value="ParE_toxin"/>
    <property type="match status" value="1"/>
</dbReference>
<dbReference type="NCBIfam" id="TIGR02385">
    <property type="entry name" value="RelE_StbE"/>
    <property type="match status" value="1"/>
</dbReference>
<dbReference type="PANTHER" id="PTHR33755">
    <property type="entry name" value="TOXIN PARE1-RELATED"/>
    <property type="match status" value="1"/>
</dbReference>
<dbReference type="InterPro" id="IPR035093">
    <property type="entry name" value="RelE/ParE_toxin_dom_sf"/>
</dbReference>
<comment type="similarity">
    <text evidence="1">Belongs to the RelE toxin family.</text>
</comment>
<keyword evidence="2" id="KW-1277">Toxin-antitoxin system</keyword>
<dbReference type="Gene3D" id="3.30.2310.20">
    <property type="entry name" value="RelE-like"/>
    <property type="match status" value="1"/>
</dbReference>
<dbReference type="Proteomes" id="UP000219669">
    <property type="component" value="Unassembled WGS sequence"/>
</dbReference>
<protein>
    <submittedName>
        <fullName evidence="3">Addiction module toxin, RelE/StbE family</fullName>
    </submittedName>
</protein>
<dbReference type="AlphaFoldDB" id="A0A286E8H6"/>
<evidence type="ECO:0000313" key="3">
    <source>
        <dbReference type="EMBL" id="SOD67191.1"/>
    </source>
</evidence>
<dbReference type="InterPro" id="IPR051803">
    <property type="entry name" value="TA_system_RelE-like_toxin"/>
</dbReference>
<dbReference type="PANTHER" id="PTHR33755:SF6">
    <property type="entry name" value="PLASMID STABILIZATION SYSTEM PROTEIN"/>
    <property type="match status" value="1"/>
</dbReference>
<keyword evidence="4" id="KW-1185">Reference proteome</keyword>
<reference evidence="3 4" key="1">
    <citation type="submission" date="2017-09" db="EMBL/GenBank/DDBJ databases">
        <authorList>
            <person name="Ehlers B."/>
            <person name="Leendertz F.H."/>
        </authorList>
    </citation>
    <scope>NUCLEOTIDE SEQUENCE [LARGE SCALE GENOMIC DNA]</scope>
    <source>
        <strain evidence="3 4">DSM 16848</strain>
    </source>
</reference>
<sequence length="90" mass="10266">MLVNWSDEANADLNEIVDFICLDNPLAAIDLSELLFETAEKIGNMPYMGKNGRVSGTREFVAHPKYVLVYQVQLNEILILRVLHTSRKYP</sequence>
<gene>
    <name evidence="3" type="ORF">SAMN02746062_00831</name>
</gene>
<evidence type="ECO:0000256" key="1">
    <source>
        <dbReference type="ARBA" id="ARBA00006226"/>
    </source>
</evidence>
<dbReference type="InterPro" id="IPR007712">
    <property type="entry name" value="RelE/ParE_toxin"/>
</dbReference>
<proteinExistence type="inferred from homology"/>